<evidence type="ECO:0000313" key="2">
    <source>
        <dbReference type="Proteomes" id="UP000238442"/>
    </source>
</evidence>
<protein>
    <submittedName>
        <fullName evidence="1">Uncharacterized protein</fullName>
    </submittedName>
</protein>
<dbReference type="KEGG" id="aue:C5O00_06185"/>
<dbReference type="OrthoDB" id="1450221at2"/>
<dbReference type="Proteomes" id="UP000238442">
    <property type="component" value="Chromosome"/>
</dbReference>
<name>A0A2S0HVR6_9FLAO</name>
<dbReference type="RefSeq" id="WP_105215879.1">
    <property type="nucleotide sequence ID" value="NZ_CP027062.1"/>
</dbReference>
<organism evidence="1 2">
    <name type="scientific">Pukyongia salina</name>
    <dbReference type="NCBI Taxonomy" id="2094025"/>
    <lineage>
        <taxon>Bacteria</taxon>
        <taxon>Pseudomonadati</taxon>
        <taxon>Bacteroidota</taxon>
        <taxon>Flavobacteriia</taxon>
        <taxon>Flavobacteriales</taxon>
        <taxon>Flavobacteriaceae</taxon>
        <taxon>Pukyongia</taxon>
    </lineage>
</organism>
<reference evidence="1 2" key="1">
    <citation type="submission" date="2018-02" db="EMBL/GenBank/DDBJ databases">
        <title>Genomic analysis of the strain RR4-38 isolated from a seawater recirculating aquaculture system.</title>
        <authorList>
            <person name="Kim Y.-S."/>
            <person name="Jang Y.H."/>
            <person name="Kim K.-H."/>
        </authorList>
    </citation>
    <scope>NUCLEOTIDE SEQUENCE [LARGE SCALE GENOMIC DNA]</scope>
    <source>
        <strain evidence="1 2">RR4-38</strain>
    </source>
</reference>
<dbReference type="EMBL" id="CP027062">
    <property type="protein sequence ID" value="AVI50781.1"/>
    <property type="molecule type" value="Genomic_DNA"/>
</dbReference>
<sequence length="81" mass="9234">MKSSPKKHLSLSNLVCVAFGHDYIITRKVTNHINEYKCSHCGREVAENDTGHLEILTQKLKNTNSCLATFFQKKNRKISTL</sequence>
<evidence type="ECO:0000313" key="1">
    <source>
        <dbReference type="EMBL" id="AVI50781.1"/>
    </source>
</evidence>
<keyword evidence="2" id="KW-1185">Reference proteome</keyword>
<gene>
    <name evidence="1" type="ORF">C5O00_06185</name>
</gene>
<proteinExistence type="predicted"/>
<dbReference type="AlphaFoldDB" id="A0A2S0HVR6"/>
<accession>A0A2S0HVR6</accession>